<dbReference type="EMBL" id="CP031043">
    <property type="protein sequence ID" value="QDZ23470.1"/>
    <property type="molecule type" value="Genomic_DNA"/>
</dbReference>
<sequence length="1282" mass="141283">MSGARFEASCFRQAPGLRGTPRDDGCGEREGARRQQQTCYLGVFKIGSKEFSLHRWEEKLLDRGELGCRKAYYLCEVLDILRAPPSRCPGFFVASNLQRVARVALDFVTITQDVHLLDSALEVTTTIVGLVGCCAEEPATEVLGFLLKRAWYNLQTADAGESNRTTVLMKLCKCLMSALARKDPLGIVLATQAASQNATFVVKILDSLVDRSASATFVETALAVLRHLWDCHTQYSGASFLKSFLYEHASRIHALLLLCHLTKEATDSAKVLCSDFVLDLLEQSPLKFDLDHVPEIAHAAGFGYDYNRGSSTWDLLLLVTKDALLHPEAKLSSNGMRLAQFVVGTVAQDQGRRSVDKDFLDHVINVVRGQALAWSKGDSARNQNLKDVAGIASIGTLHDICSFCMTPSVATDPCLHRAIDACILWLRLDVGDFFDASLSLQLYEIVLVCLGKMAHPLQPSSLRGLLDVAEGTVMSPTENETTQLAKSKAILGIFDGVLNMISVGCKGEEIVLSRGEGDDGTRGDQILPHICNLMLSVLGQFANERLPASQNSYSASQDDTIVQCLVSGMSALGTMHKLCCRIMATPGAPDVGPCLEAVLSGFDELLVPLLQPYMCSNHGGGALAMDFAFAVLGLFDGAREERKHTPAHLKSLSFKIFTSNLIFLLLGLPPLRDDTKGAIAMLISQLVQAVTGTYLTGRGFAAHLSQSQTPLTTMLRGILDKESDQTLCGTLEDGLALITCVLYHKSNTGEAKELENVLVMVRDTLKCHTKITLHCKAILGFLGTDLHRSSPIGTLTQDELRNAMAKMTPVSRVGLLAWLSKQKHYDSQDMDAILMCIIGIAHSVPFVRLFEYSTTDDLVRLARATLGKVQMEHGRLEPTKIMSVLTYVRELTMIPNFRECLFSEMFLDQVLGILKLVQSKEEKLASLSYKDDKDLITREAFYLVFACLDSDGQESRSDRSERSSCWLPFLVGIQGILIPRAKEGGGGEPTDTGLPLCLLVSLLSKVLSTNEMVRELQLLVRFCLNSSAKSMSADESPDIPLPSAILFLERVASIEKERIENHERSEQGLLEQTQAPGNGERAADDIWCSFEFVKSISSIAALTQNTRLGGYHRELLSLTSSLFAIWSFRRTNKIEEAVLSLSDEVVSNIFSFLCFAHGRVSKPGGGLPDKLMALECIYNLVSTNVIHKSVRIKLLYYPWNEPVFQGAVSFYNGWPGSMAFSLCRTLLCILRVYNTIGLPKPPPWLRRFIFRNHHLMMIAINNLEDKGETQSFTETLAELTRQ</sequence>
<protein>
    <submittedName>
        <fullName evidence="1">Uncharacterized protein</fullName>
    </submittedName>
</protein>
<keyword evidence="2" id="KW-1185">Reference proteome</keyword>
<gene>
    <name evidence="1" type="ORF">A3770_10p59880</name>
</gene>
<proteinExistence type="predicted"/>
<evidence type="ECO:0000313" key="1">
    <source>
        <dbReference type="EMBL" id="QDZ23470.1"/>
    </source>
</evidence>
<organism evidence="1 2">
    <name type="scientific">Chloropicon primus</name>
    <dbReference type="NCBI Taxonomy" id="1764295"/>
    <lineage>
        <taxon>Eukaryota</taxon>
        <taxon>Viridiplantae</taxon>
        <taxon>Chlorophyta</taxon>
        <taxon>Chloropicophyceae</taxon>
        <taxon>Chloropicales</taxon>
        <taxon>Chloropicaceae</taxon>
        <taxon>Chloropicon</taxon>
    </lineage>
</organism>
<accession>A0A5B8MVJ7</accession>
<reference evidence="1 2" key="1">
    <citation type="submission" date="2018-07" db="EMBL/GenBank/DDBJ databases">
        <title>The complete nuclear genome of the prasinophyte Chloropicon primus (CCMP1205).</title>
        <authorList>
            <person name="Pombert J.-F."/>
            <person name="Otis C."/>
            <person name="Turmel M."/>
            <person name="Lemieux C."/>
        </authorList>
    </citation>
    <scope>NUCLEOTIDE SEQUENCE [LARGE SCALE GENOMIC DNA]</scope>
    <source>
        <strain evidence="1 2">CCMP1205</strain>
    </source>
</reference>
<evidence type="ECO:0000313" key="2">
    <source>
        <dbReference type="Proteomes" id="UP000316726"/>
    </source>
</evidence>
<name>A0A5B8MVJ7_9CHLO</name>
<dbReference type="Proteomes" id="UP000316726">
    <property type="component" value="Chromosome 10"/>
</dbReference>